<dbReference type="AlphaFoldDB" id="A0A6C0KRA6"/>
<sequence length="403" mass="48064">MNKLVYLKNIFAKDKFILNNKFEKIVNEVNLNKNANKIKLIKEIKNEYDKKLTELTNKYENKLSQINDEIKLENLKNYDLKYNWEFNESEIDNIFNDLIKENISHILSWNKNNIPILNLPEKSLLIEIKNNNVEIINSNKGDNLWNLYEERIIPFLEYLKQIDLNNINLKFILIYCDNIDIACLKSTPNYDIPILCSSISDNCRKIYNNIILIPNMFFYIKNKIPIDEVKISDTDFLLKKDSMIFCGNETNKKRLDFKIWSKKHESSNVICNLINFRKTKDHKDLYDEKFISIKDQLENKYLISIDGFGTAWNGLIWKLYSNSLVLKLNEDYYEYWYSLLKMNNVIFLCNDFDEMYNKIVSNDVNSNQIKEMLINKKKVAKLIMSDEFNTRYIREILLKLSVI</sequence>
<organism evidence="3">
    <name type="scientific">viral metagenome</name>
    <dbReference type="NCBI Taxonomy" id="1070528"/>
    <lineage>
        <taxon>unclassified sequences</taxon>
        <taxon>metagenomes</taxon>
        <taxon>organismal metagenomes</taxon>
    </lineage>
</organism>
<proteinExistence type="predicted"/>
<evidence type="ECO:0000256" key="1">
    <source>
        <dbReference type="SAM" id="Coils"/>
    </source>
</evidence>
<name>A0A6C0KRA6_9ZZZZ</name>
<dbReference type="EMBL" id="MN740946">
    <property type="protein sequence ID" value="QHU19247.1"/>
    <property type="molecule type" value="Genomic_DNA"/>
</dbReference>
<reference evidence="3" key="1">
    <citation type="journal article" date="2020" name="Nature">
        <title>Giant virus diversity and host interactions through global metagenomics.</title>
        <authorList>
            <person name="Schulz F."/>
            <person name="Roux S."/>
            <person name="Paez-Espino D."/>
            <person name="Jungbluth S."/>
            <person name="Walsh D.A."/>
            <person name="Denef V.J."/>
            <person name="McMahon K.D."/>
            <person name="Konstantinidis K.T."/>
            <person name="Eloe-Fadrosh E.A."/>
            <person name="Kyrpides N.C."/>
            <person name="Woyke T."/>
        </authorList>
    </citation>
    <scope>NUCLEOTIDE SEQUENCE</scope>
    <source>
        <strain evidence="3">GVMAG-S-3300013014-104</strain>
    </source>
</reference>
<dbReference type="InterPro" id="IPR006598">
    <property type="entry name" value="CAP10"/>
</dbReference>
<evidence type="ECO:0000259" key="2">
    <source>
        <dbReference type="Pfam" id="PF05686"/>
    </source>
</evidence>
<keyword evidence="1" id="KW-0175">Coiled coil</keyword>
<evidence type="ECO:0000313" key="3">
    <source>
        <dbReference type="EMBL" id="QHU19247.1"/>
    </source>
</evidence>
<feature type="domain" description="Glycosyl transferase CAP10" evidence="2">
    <location>
        <begin position="238"/>
        <end position="341"/>
    </location>
</feature>
<dbReference type="Pfam" id="PF05686">
    <property type="entry name" value="Glyco_transf_90"/>
    <property type="match status" value="1"/>
</dbReference>
<protein>
    <recommendedName>
        <fullName evidence="2">Glycosyl transferase CAP10 domain-containing protein</fullName>
    </recommendedName>
</protein>
<accession>A0A6C0KRA6</accession>
<feature type="coiled-coil region" evidence="1">
    <location>
        <begin position="38"/>
        <end position="76"/>
    </location>
</feature>